<dbReference type="PANTHER" id="PTHR30349">
    <property type="entry name" value="PHAGE INTEGRASE-RELATED"/>
    <property type="match status" value="1"/>
</dbReference>
<dbReference type="PROSITE" id="PS51900">
    <property type="entry name" value="CB"/>
    <property type="match status" value="1"/>
</dbReference>
<proteinExistence type="predicted"/>
<dbReference type="Proteomes" id="UP000005092">
    <property type="component" value="Unassembled WGS sequence"/>
</dbReference>
<evidence type="ECO:0000313" key="7">
    <source>
        <dbReference type="Proteomes" id="UP000005092"/>
    </source>
</evidence>
<dbReference type="GO" id="GO:0015074">
    <property type="term" value="P:DNA integration"/>
    <property type="evidence" value="ECO:0007669"/>
    <property type="project" value="UniProtKB-KW"/>
</dbReference>
<dbReference type="RefSeq" id="WP_003587287.1">
    <property type="nucleotide sequence ID" value="NZ_JH719381.1"/>
</dbReference>
<evidence type="ECO:0000256" key="1">
    <source>
        <dbReference type="ARBA" id="ARBA00022908"/>
    </source>
</evidence>
<dbReference type="InterPro" id="IPR044068">
    <property type="entry name" value="CB"/>
</dbReference>
<keyword evidence="3" id="KW-0233">DNA recombination</keyword>
<sequence>MAGKPQHWKERNGRYSARLVIPPQLRPYLDNRAELEIQLGGDRRTALRNHAAAVASIQRQIGIARQKHEAAAGQQQKAPSYPLTIQQIAVREYQSQIDFDAEIRQEDHRYARLDPDPDDGRMFRDGFSGLLSDDQLEQLVGHRIASARLAGNTHAVKGTSEWRMLAQALCVAFYEAMGREFERNEGIFTGKPTHPLLADAPAIEHETEQIAFDNIIDDEVKRRARGKNAKPLPDRTVKKYRDHCAAFTKWRKNKNALTVTAAEGKRWIESLQDAGELSNRTVKAMLQNLRTVMNWGRQNDPTNFFPAGNPLNGIKAPDYTTLPSYLRAFTMDEAKLVLTAARKEEKAIFRWIPWLCAYSGMRVSEAGNLHKEDFFETGGRWFWKVTTVGNRTLKTESSERRVPVHKALAEEGLIDFVKAAPAGRLFKGETKAEISVQPRVGTWVRGLIPFDKRPELSPNHGWRHLFEDLCRRDHVPEDARNYITGRTDGKSQELYGRSEVMLPGLAAAMDQVHAITLA</sequence>
<reference evidence="6 7" key="1">
    <citation type="submission" date="2012-02" db="EMBL/GenBank/DDBJ databases">
        <title>Improved High-Quality Draft Sequence of Rhizobium leguminosarum bv. trifolii WSM597.</title>
        <authorList>
            <consortium name="US DOE Joint Genome Institute"/>
            <person name="Lucas S."/>
            <person name="Han J."/>
            <person name="Lapidus A."/>
            <person name="Cheng J.-F."/>
            <person name="Goodwin L."/>
            <person name="Pitluck S."/>
            <person name="Peters L."/>
            <person name="Ovchinnikova G."/>
            <person name="Held B."/>
            <person name="Detter J.C."/>
            <person name="Han C."/>
            <person name="Tapia R."/>
            <person name="Land M."/>
            <person name="Hauser L."/>
            <person name="Kyrpides N."/>
            <person name="Ivanova N."/>
            <person name="Pagani I."/>
            <person name="Brau L."/>
            <person name="Yates R."/>
            <person name="O'Hara G."/>
            <person name="Rui T."/>
            <person name="Howieson J."/>
            <person name="Reeve W."/>
            <person name="Woyke T."/>
        </authorList>
    </citation>
    <scope>NUCLEOTIDE SEQUENCE [LARGE SCALE GENOMIC DNA]</scope>
    <source>
        <strain evidence="6 7">WSM597</strain>
    </source>
</reference>
<organism evidence="6 7">
    <name type="scientific">Rhizobium leguminosarum bv. trifolii WSM597</name>
    <dbReference type="NCBI Taxonomy" id="754764"/>
    <lineage>
        <taxon>Bacteria</taxon>
        <taxon>Pseudomonadati</taxon>
        <taxon>Pseudomonadota</taxon>
        <taxon>Alphaproteobacteria</taxon>
        <taxon>Hyphomicrobiales</taxon>
        <taxon>Rhizobiaceae</taxon>
        <taxon>Rhizobium/Agrobacterium group</taxon>
        <taxon>Rhizobium</taxon>
    </lineage>
</organism>
<dbReference type="AlphaFoldDB" id="I9N966"/>
<feature type="domain" description="Core-binding (CB)" evidence="5">
    <location>
        <begin position="210"/>
        <end position="297"/>
    </location>
</feature>
<dbReference type="GO" id="GO:0003677">
    <property type="term" value="F:DNA binding"/>
    <property type="evidence" value="ECO:0007669"/>
    <property type="project" value="UniProtKB-UniRule"/>
</dbReference>
<gene>
    <name evidence="6" type="ORF">Rleg9DRAFT_2089</name>
</gene>
<keyword evidence="1" id="KW-0229">DNA integration</keyword>
<protein>
    <recommendedName>
        <fullName evidence="5">Core-binding (CB) domain-containing protein</fullName>
    </recommendedName>
</protein>
<evidence type="ECO:0000256" key="4">
    <source>
        <dbReference type="PROSITE-ProRule" id="PRU01248"/>
    </source>
</evidence>
<evidence type="ECO:0000256" key="3">
    <source>
        <dbReference type="ARBA" id="ARBA00023172"/>
    </source>
</evidence>
<name>I9N966_RHILT</name>
<dbReference type="SUPFAM" id="SSF56349">
    <property type="entry name" value="DNA breaking-rejoining enzymes"/>
    <property type="match status" value="1"/>
</dbReference>
<dbReference type="InterPro" id="IPR013762">
    <property type="entry name" value="Integrase-like_cat_sf"/>
</dbReference>
<evidence type="ECO:0000256" key="2">
    <source>
        <dbReference type="ARBA" id="ARBA00023125"/>
    </source>
</evidence>
<dbReference type="EMBL" id="JH719381">
    <property type="protein sequence ID" value="EJB03257.1"/>
    <property type="molecule type" value="Genomic_DNA"/>
</dbReference>
<dbReference type="Gene3D" id="1.10.150.130">
    <property type="match status" value="1"/>
</dbReference>
<keyword evidence="2 4" id="KW-0238">DNA-binding</keyword>
<dbReference type="InterPro" id="IPR050090">
    <property type="entry name" value="Tyrosine_recombinase_XerCD"/>
</dbReference>
<dbReference type="InterPro" id="IPR010998">
    <property type="entry name" value="Integrase_recombinase_N"/>
</dbReference>
<dbReference type="InterPro" id="IPR011010">
    <property type="entry name" value="DNA_brk_join_enz"/>
</dbReference>
<dbReference type="OrthoDB" id="9784724at2"/>
<dbReference type="Gene3D" id="1.10.443.10">
    <property type="entry name" value="Intergrase catalytic core"/>
    <property type="match status" value="1"/>
</dbReference>
<accession>I9N966</accession>
<dbReference type="PANTHER" id="PTHR30349:SF64">
    <property type="entry name" value="PROPHAGE INTEGRASE INTD-RELATED"/>
    <property type="match status" value="1"/>
</dbReference>
<evidence type="ECO:0000259" key="5">
    <source>
        <dbReference type="PROSITE" id="PS51900"/>
    </source>
</evidence>
<dbReference type="GO" id="GO:0006310">
    <property type="term" value="P:DNA recombination"/>
    <property type="evidence" value="ECO:0007669"/>
    <property type="project" value="UniProtKB-KW"/>
</dbReference>
<evidence type="ECO:0000313" key="6">
    <source>
        <dbReference type="EMBL" id="EJB03257.1"/>
    </source>
</evidence>
<dbReference type="HOGENOM" id="CLU_022238_2_0_5"/>